<comment type="caution">
    <text evidence="1">The sequence shown here is derived from an EMBL/GenBank/DDBJ whole genome shotgun (WGS) entry which is preliminary data.</text>
</comment>
<gene>
    <name evidence="1" type="ORF">DRB17_06135</name>
</gene>
<keyword evidence="2" id="KW-1185">Reference proteome</keyword>
<dbReference type="AlphaFoldDB" id="A0A369TDW9"/>
<dbReference type="Proteomes" id="UP000253941">
    <property type="component" value="Unassembled WGS sequence"/>
</dbReference>
<sequence length="162" mass="17887">MKFPRVIRLDASDPRVFEHAAQPGEPAVPGGFAFADVDPDTLERKQALAFASGWLGTESFGRATFVEVAEIDEATFFQVIERLARHFVEHYGAPDLAAALPVAREEADYAAELCEHKLHTLLAVEREPGPDGVRESFKVIQPHRAQDHARIWGIAEDGEPSD</sequence>
<dbReference type="Pfam" id="PF20115">
    <property type="entry name" value="DUF6505"/>
    <property type="match status" value="1"/>
</dbReference>
<organism evidence="1 2">
    <name type="scientific">Ferruginivarius sediminum</name>
    <dbReference type="NCBI Taxonomy" id="2661937"/>
    <lineage>
        <taxon>Bacteria</taxon>
        <taxon>Pseudomonadati</taxon>
        <taxon>Pseudomonadota</taxon>
        <taxon>Alphaproteobacteria</taxon>
        <taxon>Rhodospirillales</taxon>
        <taxon>Rhodospirillaceae</taxon>
        <taxon>Ferruginivarius</taxon>
    </lineage>
</organism>
<accession>A0A369TDW9</accession>
<dbReference type="EMBL" id="QPMH01000004">
    <property type="protein sequence ID" value="RDD62734.1"/>
    <property type="molecule type" value="Genomic_DNA"/>
</dbReference>
<dbReference type="RefSeq" id="WP_114581309.1">
    <property type="nucleotide sequence ID" value="NZ_QPMH01000004.1"/>
</dbReference>
<evidence type="ECO:0000313" key="2">
    <source>
        <dbReference type="Proteomes" id="UP000253941"/>
    </source>
</evidence>
<dbReference type="InterPro" id="IPR045442">
    <property type="entry name" value="DUF6505"/>
</dbReference>
<name>A0A369TDW9_9PROT</name>
<reference evidence="1 2" key="1">
    <citation type="submission" date="2018-07" db="EMBL/GenBank/DDBJ databases">
        <title>Venubactetium sediminum gen. nov., sp. nov., isolated from a marine solar saltern.</title>
        <authorList>
            <person name="Wang S."/>
        </authorList>
    </citation>
    <scope>NUCLEOTIDE SEQUENCE [LARGE SCALE GENOMIC DNA]</scope>
    <source>
        <strain evidence="1 2">WD2A32</strain>
    </source>
</reference>
<proteinExistence type="predicted"/>
<evidence type="ECO:0000313" key="1">
    <source>
        <dbReference type="EMBL" id="RDD62734.1"/>
    </source>
</evidence>
<protein>
    <submittedName>
        <fullName evidence="1">Uncharacterized protein</fullName>
    </submittedName>
</protein>